<evidence type="ECO:0000256" key="2">
    <source>
        <dbReference type="ARBA" id="ARBA00022448"/>
    </source>
</evidence>
<dbReference type="SUPFAM" id="SSF103473">
    <property type="entry name" value="MFS general substrate transporter"/>
    <property type="match status" value="1"/>
</dbReference>
<feature type="transmembrane region" description="Helical" evidence="7">
    <location>
        <begin position="323"/>
        <end position="345"/>
    </location>
</feature>
<dbReference type="AlphaFoldDB" id="A0AA38RPE7"/>
<keyword evidence="4 7" id="KW-1133">Transmembrane helix</keyword>
<feature type="transmembrane region" description="Helical" evidence="7">
    <location>
        <begin position="131"/>
        <end position="151"/>
    </location>
</feature>
<name>A0AA38RPE7_9PEZI</name>
<dbReference type="PANTHER" id="PTHR43791:SF36">
    <property type="entry name" value="TRANSPORTER, PUTATIVE (AFU_ORTHOLOGUE AFUA_6G08340)-RELATED"/>
    <property type="match status" value="1"/>
</dbReference>
<comment type="subcellular location">
    <subcellularLocation>
        <location evidence="1">Membrane</location>
        <topology evidence="1">Multi-pass membrane protein</topology>
    </subcellularLocation>
</comment>
<keyword evidence="2" id="KW-0813">Transport</keyword>
<evidence type="ECO:0000313" key="8">
    <source>
        <dbReference type="EMBL" id="KAJ9136537.1"/>
    </source>
</evidence>
<protein>
    <submittedName>
        <fullName evidence="8">MFS general substrate transporter</fullName>
    </submittedName>
</protein>
<dbReference type="EMBL" id="JANBVN010000172">
    <property type="protein sequence ID" value="KAJ9136537.1"/>
    <property type="molecule type" value="Genomic_DNA"/>
</dbReference>
<feature type="transmembrane region" description="Helical" evidence="7">
    <location>
        <begin position="107"/>
        <end position="124"/>
    </location>
</feature>
<reference evidence="8" key="1">
    <citation type="submission" date="2022-07" db="EMBL/GenBank/DDBJ databases">
        <title>Fungi with potential for degradation of polypropylene.</title>
        <authorList>
            <person name="Gostincar C."/>
        </authorList>
    </citation>
    <scope>NUCLEOTIDE SEQUENCE</scope>
    <source>
        <strain evidence="8">EXF-13287</strain>
    </source>
</reference>
<evidence type="ECO:0000256" key="6">
    <source>
        <dbReference type="SAM" id="MobiDB-lite"/>
    </source>
</evidence>
<dbReference type="Proteomes" id="UP001174691">
    <property type="component" value="Unassembled WGS sequence"/>
</dbReference>
<feature type="transmembrane region" description="Helical" evidence="7">
    <location>
        <begin position="298"/>
        <end position="317"/>
    </location>
</feature>
<evidence type="ECO:0000256" key="7">
    <source>
        <dbReference type="SAM" id="Phobius"/>
    </source>
</evidence>
<comment type="caution">
    <text evidence="8">The sequence shown here is derived from an EMBL/GenBank/DDBJ whole genome shotgun (WGS) entry which is preliminary data.</text>
</comment>
<evidence type="ECO:0000256" key="3">
    <source>
        <dbReference type="ARBA" id="ARBA00022692"/>
    </source>
</evidence>
<keyword evidence="5 7" id="KW-0472">Membrane</keyword>
<dbReference type="Gene3D" id="1.20.1250.20">
    <property type="entry name" value="MFS general substrate transporter like domains"/>
    <property type="match status" value="3"/>
</dbReference>
<accession>A0AA38RPE7</accession>
<feature type="transmembrane region" description="Helical" evidence="7">
    <location>
        <begin position="262"/>
        <end position="291"/>
    </location>
</feature>
<feature type="transmembrane region" description="Helical" evidence="7">
    <location>
        <begin position="187"/>
        <end position="210"/>
    </location>
</feature>
<dbReference type="InterPro" id="IPR011701">
    <property type="entry name" value="MFS"/>
</dbReference>
<evidence type="ECO:0000313" key="9">
    <source>
        <dbReference type="Proteomes" id="UP001174691"/>
    </source>
</evidence>
<evidence type="ECO:0000256" key="5">
    <source>
        <dbReference type="ARBA" id="ARBA00023136"/>
    </source>
</evidence>
<gene>
    <name evidence="8" type="ORF">NKR19_g8459</name>
</gene>
<keyword evidence="3 7" id="KW-0812">Transmembrane</keyword>
<dbReference type="GO" id="GO:0022857">
    <property type="term" value="F:transmembrane transporter activity"/>
    <property type="evidence" value="ECO:0007669"/>
    <property type="project" value="InterPro"/>
</dbReference>
<feature type="transmembrane region" description="Helical" evidence="7">
    <location>
        <begin position="352"/>
        <end position="375"/>
    </location>
</feature>
<dbReference type="InterPro" id="IPR036259">
    <property type="entry name" value="MFS_trans_sf"/>
</dbReference>
<proteinExistence type="predicted"/>
<evidence type="ECO:0000256" key="1">
    <source>
        <dbReference type="ARBA" id="ARBA00004141"/>
    </source>
</evidence>
<keyword evidence="9" id="KW-1185">Reference proteome</keyword>
<evidence type="ECO:0000256" key="4">
    <source>
        <dbReference type="ARBA" id="ARBA00022989"/>
    </source>
</evidence>
<feature type="region of interest" description="Disordered" evidence="6">
    <location>
        <begin position="1"/>
        <end position="29"/>
    </location>
</feature>
<dbReference type="GO" id="GO:0016020">
    <property type="term" value="C:membrane"/>
    <property type="evidence" value="ECO:0007669"/>
    <property type="project" value="UniProtKB-SubCell"/>
</dbReference>
<feature type="transmembrane region" description="Helical" evidence="7">
    <location>
        <begin position="157"/>
        <end position="175"/>
    </location>
</feature>
<organism evidence="8 9">
    <name type="scientific">Coniochaeta hoffmannii</name>
    <dbReference type="NCBI Taxonomy" id="91930"/>
    <lineage>
        <taxon>Eukaryota</taxon>
        <taxon>Fungi</taxon>
        <taxon>Dikarya</taxon>
        <taxon>Ascomycota</taxon>
        <taxon>Pezizomycotina</taxon>
        <taxon>Sordariomycetes</taxon>
        <taxon>Sordariomycetidae</taxon>
        <taxon>Coniochaetales</taxon>
        <taxon>Coniochaetaceae</taxon>
        <taxon>Coniochaeta</taxon>
    </lineage>
</organism>
<dbReference type="Pfam" id="PF07690">
    <property type="entry name" value="MFS_1"/>
    <property type="match status" value="1"/>
</dbReference>
<dbReference type="PANTHER" id="PTHR43791">
    <property type="entry name" value="PERMEASE-RELATED"/>
    <property type="match status" value="1"/>
</dbReference>
<sequence>MKHSFDTAAAHKTKGHDSITEPDISIIENPSNEKTDTAYVLQPTGRPPAKTGLERRLVMKQDCLLVPLLALTYFVTYLDRNSFGNGRLLGLQKQLKLTDDQYGNCAQLFYVGYVLFMLPANIFLRWIRPYYLVGGAILCFGTFLCGIELAIRGSMYYSTATLAGAFSGLIAYAVGKNLTTAETGRAPWRWLFIIEGVIGIGSGLIVLVLLPPFPDKMKNGKNWLFSREKIELAIQRSLTFNTRDAKMEWRQILAALKDPKAWVFFLVNCAFGQATSTVSVFLPSFIAAFGYTNIDAQLFSVIPYAVAFVTLLSLSVFSDRINLKGSFIIVGLTSALIGYIMLLTAKTTVVKMVATCFVVGGIYPGVLLSTVWLGINTAGFTKRVTT</sequence>